<proteinExistence type="predicted"/>
<organism evidence="1 2">
    <name type="scientific">Desmophyllum pertusum</name>
    <dbReference type="NCBI Taxonomy" id="174260"/>
    <lineage>
        <taxon>Eukaryota</taxon>
        <taxon>Metazoa</taxon>
        <taxon>Cnidaria</taxon>
        <taxon>Anthozoa</taxon>
        <taxon>Hexacorallia</taxon>
        <taxon>Scleractinia</taxon>
        <taxon>Caryophylliina</taxon>
        <taxon>Caryophylliidae</taxon>
        <taxon>Desmophyllum</taxon>
    </lineage>
</organism>
<comment type="caution">
    <text evidence="1">The sequence shown here is derived from an EMBL/GenBank/DDBJ whole genome shotgun (WGS) entry which is preliminary data.</text>
</comment>
<reference evidence="1" key="1">
    <citation type="submission" date="2023-01" db="EMBL/GenBank/DDBJ databases">
        <title>Genome assembly of the deep-sea coral Lophelia pertusa.</title>
        <authorList>
            <person name="Herrera S."/>
            <person name="Cordes E."/>
        </authorList>
    </citation>
    <scope>NUCLEOTIDE SEQUENCE</scope>
    <source>
        <strain evidence="1">USNM1676648</strain>
        <tissue evidence="1">Polyp</tissue>
    </source>
</reference>
<gene>
    <name evidence="1" type="primary">SNX13_3</name>
    <name evidence="1" type="ORF">OS493_026432</name>
</gene>
<feature type="non-terminal residue" evidence="1">
    <location>
        <position position="1"/>
    </location>
</feature>
<dbReference type="Proteomes" id="UP001163046">
    <property type="component" value="Unassembled WGS sequence"/>
</dbReference>
<evidence type="ECO:0000313" key="1">
    <source>
        <dbReference type="EMBL" id="KAJ7371334.1"/>
    </source>
</evidence>
<dbReference type="EMBL" id="MU826848">
    <property type="protein sequence ID" value="KAJ7371334.1"/>
    <property type="molecule type" value="Genomic_DNA"/>
</dbReference>
<dbReference type="AlphaFoldDB" id="A0A9W9Z149"/>
<protein>
    <submittedName>
        <fullName evidence="1">Sorting nexin 13</fullName>
    </submittedName>
</protein>
<keyword evidence="2" id="KW-1185">Reference proteome</keyword>
<sequence>AADVAVRQQLSSLLFVKNICEAKIKTLKYGYGELPSLPLEQPDELGKLLTPNHPLPTLPLQVILDNNTALSYFI</sequence>
<accession>A0A9W9Z149</accession>
<feature type="non-terminal residue" evidence="1">
    <location>
        <position position="74"/>
    </location>
</feature>
<name>A0A9W9Z149_9CNID</name>
<evidence type="ECO:0000313" key="2">
    <source>
        <dbReference type="Proteomes" id="UP001163046"/>
    </source>
</evidence>